<organism evidence="4 5">
    <name type="scientific">Microcella alkaliphila</name>
    <dbReference type="NCBI Taxonomy" id="279828"/>
    <lineage>
        <taxon>Bacteria</taxon>
        <taxon>Bacillati</taxon>
        <taxon>Actinomycetota</taxon>
        <taxon>Actinomycetes</taxon>
        <taxon>Micrococcales</taxon>
        <taxon>Microbacteriaceae</taxon>
        <taxon>Microcella</taxon>
    </lineage>
</organism>
<feature type="domain" description="Rhamnogalacturonan lyase family 11 C-terminal" evidence="3">
    <location>
        <begin position="136"/>
        <end position="282"/>
    </location>
</feature>
<gene>
    <name evidence="4" type="ORF">EV140_2618</name>
</gene>
<feature type="signal peptide" evidence="1">
    <location>
        <begin position="1"/>
        <end position="29"/>
    </location>
</feature>
<dbReference type="InterPro" id="IPR013783">
    <property type="entry name" value="Ig-like_fold"/>
</dbReference>
<accession>A0A4Q7T9R5</accession>
<dbReference type="EMBL" id="SGXT01000020">
    <property type="protein sequence ID" value="RZT55950.1"/>
    <property type="molecule type" value="Genomic_DNA"/>
</dbReference>
<feature type="chain" id="PRO_5020400461" evidence="1">
    <location>
        <begin position="30"/>
        <end position="834"/>
    </location>
</feature>
<comment type="caution">
    <text evidence="4">The sequence shown here is derived from an EMBL/GenBank/DDBJ whole genome shotgun (WGS) entry which is preliminary data.</text>
</comment>
<keyword evidence="1" id="KW-0732">Signal</keyword>
<dbReference type="GO" id="GO:0005975">
    <property type="term" value="P:carbohydrate metabolic process"/>
    <property type="evidence" value="ECO:0007669"/>
    <property type="project" value="UniProtKB-ARBA"/>
</dbReference>
<evidence type="ECO:0000259" key="3">
    <source>
        <dbReference type="Pfam" id="PF21348"/>
    </source>
</evidence>
<evidence type="ECO:0000313" key="4">
    <source>
        <dbReference type="EMBL" id="RZT55950.1"/>
    </source>
</evidence>
<feature type="domain" description="Rhamnogalacturonan I lyase beta-sheet" evidence="2">
    <location>
        <begin position="42"/>
        <end position="131"/>
    </location>
</feature>
<dbReference type="InterPro" id="IPR034641">
    <property type="entry name" value="RGL11"/>
</dbReference>
<feature type="domain" description="Rhamnogalacturonan lyase family 11 C-terminal" evidence="3">
    <location>
        <begin position="348"/>
        <end position="744"/>
    </location>
</feature>
<dbReference type="Pfam" id="PF21348">
    <property type="entry name" value="RGL11_C"/>
    <property type="match status" value="2"/>
</dbReference>
<evidence type="ECO:0000256" key="1">
    <source>
        <dbReference type="SAM" id="SignalP"/>
    </source>
</evidence>
<sequence>MKNRRRTLWASGCAIGLGLGLIAPTIAVADTSAAPQSGPAPQLEVLDRGLVAVTTPQGVFLSWRLLAEETTGAGESGMLGADFIVERDGEPIATVTDSTNFLDADGSTAATYSVTPVLEGRAGDASAPVTPSANPYLSLPLQRPAGGVTPVGESYVYDANDMSVADVTGDGAYEYIVQWEPTNSKDVSQRGYTGVTYLDTYLADGTLLYRIDLGVNIRAGAHYTQFMVYDFDGDGRAEIMMKTAPGTKTIRDGAETYITLLEEDVAAGFANTDDYRLSAAQYAERLAGVFAEWQSHPEVVAGNWPTTIEEAIGIEPRYTYPLSAEDAAELVDYFIDVYAPARSGNNRLREFDGFILDGPEYLTVFDGETGAELETIRYNPPRGDDGLLWGDYAYSRIEPGNRVDRFLAGVAYLNGETPSAIFARGYYTRTTIAAYDWDGENLSEVWFVDSGHTPMSNPFNDAPHGRFGSDPVYGSLNTQGFHSLSVGDVDGDGKQEIVYGSSTIDHDGSLLYSSSAIIPAPSPLAGQEAGLGHGDAMHLTDIDPDRPGLEIYTVHEGGAGAPYGYALRDAATGEVLWGRYEGRDIGRGMIGDIRPDVPGLETWSTQLRAADGTLLSGSMPGTNQSIRWAADMTTQIVGGSGNANVVIDDYLRGRLLTATGTRSNNGTKGNPGLVADVLGDWREELLVRDANSTEIRIYVSTEVTDRKLTTLMHEPQYRVEVARQNTSYNQPSYTSYMLASDIRWTDVPVFTTVVTPEAVEIVDRPGVGQDRYTIPAVDGVVYRVNGEIVAPGSYRPGNTAITVTAEPADRWTIFAADAETEWSYDFFPGQGRGR</sequence>
<dbReference type="PANTHER" id="PTHR43118:SF1">
    <property type="entry name" value="RHAMNOGALACTURONAN LYASE (EUROFUNG)"/>
    <property type="match status" value="1"/>
</dbReference>
<dbReference type="InterPro" id="IPR041624">
    <property type="entry name" value="RGI_lyase"/>
</dbReference>
<dbReference type="SUPFAM" id="SSF69318">
    <property type="entry name" value="Integrin alpha N-terminal domain"/>
    <property type="match status" value="1"/>
</dbReference>
<proteinExistence type="predicted"/>
<dbReference type="InterPro" id="IPR049366">
    <property type="entry name" value="RGL11_C"/>
</dbReference>
<dbReference type="Pfam" id="PF18370">
    <property type="entry name" value="RGI_lyase"/>
    <property type="match status" value="1"/>
</dbReference>
<dbReference type="PANTHER" id="PTHR43118">
    <property type="entry name" value="RHAMNOGALACTURONAN LYASE (EUROFUNG)"/>
    <property type="match status" value="1"/>
</dbReference>
<dbReference type="Proteomes" id="UP000292408">
    <property type="component" value="Unassembled WGS sequence"/>
</dbReference>
<dbReference type="RefSeq" id="WP_130284617.1">
    <property type="nucleotide sequence ID" value="NZ_SGXT01000020.1"/>
</dbReference>
<reference evidence="4 5" key="1">
    <citation type="journal article" date="2015" name="Stand. Genomic Sci.">
        <title>Genomic Encyclopedia of Bacterial and Archaeal Type Strains, Phase III: the genomes of soil and plant-associated and newly described type strains.</title>
        <authorList>
            <person name="Whitman W.B."/>
            <person name="Woyke T."/>
            <person name="Klenk H.P."/>
            <person name="Zhou Y."/>
            <person name="Lilburn T.G."/>
            <person name="Beck B.J."/>
            <person name="De Vos P."/>
            <person name="Vandamme P."/>
            <person name="Eisen J.A."/>
            <person name="Garrity G."/>
            <person name="Hugenholtz P."/>
            <person name="Kyrpides N.C."/>
        </authorList>
    </citation>
    <scope>NUCLEOTIDE SEQUENCE [LARGE SCALE GENOMIC DNA]</scope>
    <source>
        <strain evidence="4 5">AC4r</strain>
    </source>
</reference>
<name>A0A4Q7T9R5_9MICO</name>
<dbReference type="AlphaFoldDB" id="A0A4Q7T9R5"/>
<evidence type="ECO:0000313" key="5">
    <source>
        <dbReference type="Proteomes" id="UP000292408"/>
    </source>
</evidence>
<protein>
    <submittedName>
        <fullName evidence="4">Uncharacterized protein</fullName>
    </submittedName>
</protein>
<dbReference type="CDD" id="cd10318">
    <property type="entry name" value="RGL11"/>
    <property type="match status" value="1"/>
</dbReference>
<dbReference type="OrthoDB" id="9802318at2"/>
<evidence type="ECO:0000259" key="2">
    <source>
        <dbReference type="Pfam" id="PF18370"/>
    </source>
</evidence>
<dbReference type="Gene3D" id="2.60.40.10">
    <property type="entry name" value="Immunoglobulins"/>
    <property type="match status" value="1"/>
</dbReference>
<dbReference type="InterPro" id="IPR028994">
    <property type="entry name" value="Integrin_alpha_N"/>
</dbReference>
<keyword evidence="5" id="KW-1185">Reference proteome</keyword>